<dbReference type="SUPFAM" id="SSF116734">
    <property type="entry name" value="DNA methylase specificity domain"/>
    <property type="match status" value="2"/>
</dbReference>
<dbReference type="GO" id="GO:0003677">
    <property type="term" value="F:DNA binding"/>
    <property type="evidence" value="ECO:0007669"/>
    <property type="project" value="UniProtKB-KW"/>
</dbReference>
<dbReference type="Proteomes" id="UP000006253">
    <property type="component" value="Unassembled WGS sequence"/>
</dbReference>
<dbReference type="AlphaFoldDB" id="A0A0E2B2M3"/>
<evidence type="ECO:0000256" key="2">
    <source>
        <dbReference type="ARBA" id="ARBA00022747"/>
    </source>
</evidence>
<feature type="domain" description="Type I restriction modification DNA specificity" evidence="4">
    <location>
        <begin position="183"/>
        <end position="371"/>
    </location>
</feature>
<organism evidence="5 6">
    <name type="scientific">Leptospira kirschneri str. H1</name>
    <dbReference type="NCBI Taxonomy" id="1049966"/>
    <lineage>
        <taxon>Bacteria</taxon>
        <taxon>Pseudomonadati</taxon>
        <taxon>Spirochaetota</taxon>
        <taxon>Spirochaetia</taxon>
        <taxon>Leptospirales</taxon>
        <taxon>Leptospiraceae</taxon>
        <taxon>Leptospira</taxon>
    </lineage>
</organism>
<keyword evidence="3" id="KW-0238">DNA-binding</keyword>
<dbReference type="EMBL" id="AHMY02000045">
    <property type="protein sequence ID" value="EKO15488.1"/>
    <property type="molecule type" value="Genomic_DNA"/>
</dbReference>
<evidence type="ECO:0000259" key="4">
    <source>
        <dbReference type="Pfam" id="PF01420"/>
    </source>
</evidence>
<comment type="caution">
    <text evidence="5">The sequence shown here is derived from an EMBL/GenBank/DDBJ whole genome shotgun (WGS) entry which is preliminary data.</text>
</comment>
<dbReference type="GO" id="GO:0009307">
    <property type="term" value="P:DNA restriction-modification system"/>
    <property type="evidence" value="ECO:0007669"/>
    <property type="project" value="UniProtKB-KW"/>
</dbReference>
<evidence type="ECO:0000256" key="1">
    <source>
        <dbReference type="ARBA" id="ARBA00010923"/>
    </source>
</evidence>
<feature type="domain" description="Type I restriction modification DNA specificity" evidence="4">
    <location>
        <begin position="6"/>
        <end position="161"/>
    </location>
</feature>
<gene>
    <name evidence="5" type="ORF">LEP1GSC081_0637</name>
</gene>
<dbReference type="InterPro" id="IPR052021">
    <property type="entry name" value="Type-I_RS_S_subunit"/>
</dbReference>
<dbReference type="CDD" id="cd17263">
    <property type="entry name" value="RMtype1_S_AbaB8300I-TRD1-CR1_like"/>
    <property type="match status" value="1"/>
</dbReference>
<proteinExistence type="inferred from homology"/>
<dbReference type="InterPro" id="IPR000055">
    <property type="entry name" value="Restrct_endonuc_typeI_TRD"/>
</dbReference>
<reference evidence="5 6" key="1">
    <citation type="submission" date="2012-10" db="EMBL/GenBank/DDBJ databases">
        <authorList>
            <person name="Harkins D.M."/>
            <person name="Durkin A.S."/>
            <person name="Brinkac L.M."/>
            <person name="Selengut J.D."/>
            <person name="Sanka R."/>
            <person name="DePew J."/>
            <person name="Purushe J."/>
            <person name="Peacock S.J."/>
            <person name="Thaipadungpanit J."/>
            <person name="Wuthiekanun V.W."/>
            <person name="Day N.P."/>
            <person name="Vinetz J.M."/>
            <person name="Sutton G.G."/>
            <person name="Nelson W.C."/>
            <person name="Fouts D.E."/>
        </authorList>
    </citation>
    <scope>NUCLEOTIDE SEQUENCE [LARGE SCALE GENOMIC DNA]</scope>
    <source>
        <strain evidence="5 6">H1</strain>
    </source>
</reference>
<dbReference type="RefSeq" id="WP_004765627.1">
    <property type="nucleotide sequence ID" value="NZ_AHMY02000045.1"/>
</dbReference>
<dbReference type="PANTHER" id="PTHR30408:SF12">
    <property type="entry name" value="TYPE I RESTRICTION ENZYME MJAVIII SPECIFICITY SUBUNIT"/>
    <property type="match status" value="1"/>
</dbReference>
<evidence type="ECO:0000313" key="5">
    <source>
        <dbReference type="EMBL" id="EKO15488.1"/>
    </source>
</evidence>
<comment type="similarity">
    <text evidence="1">Belongs to the type-I restriction system S methylase family.</text>
</comment>
<name>A0A0E2B2M3_9LEPT</name>
<evidence type="ECO:0000256" key="3">
    <source>
        <dbReference type="ARBA" id="ARBA00023125"/>
    </source>
</evidence>
<evidence type="ECO:0000313" key="6">
    <source>
        <dbReference type="Proteomes" id="UP000006253"/>
    </source>
</evidence>
<dbReference type="InterPro" id="IPR044946">
    <property type="entry name" value="Restrct_endonuc_typeI_TRD_sf"/>
</dbReference>
<keyword evidence="2" id="KW-0680">Restriction system</keyword>
<sequence>MRYEQLGKIVTIQKGKKHNLTFDITSSSTRLLQIEDLRNDKELKYTDDKNGVLATEEDLMIVWDGANAGTIGYGKRGFIGSTISILRKKDPDRFNTRFLGKFLQSQFSVLRRNTTGSTIPHIDRKILENLSIPVLSYSEQIQIAAILTLVETLIAQRKESIRLLDELVKSQFLEMFGDPVKNENWPKTRIGELGKSEKRSMRTGPFGSDLLHSEFLDEGPVLVLGIDNVVKNRFEWGKLRYISAEKFEKLKRYQVFSRDVLISIMATIGKVAVVPENIPLSINSKHLAALTVDENKVDPYFLSYSLHSDSKIIGQLQGAKKGAIMEGLNLTIIKNLELHLPPITLQVQFTQFNLQIEKLKKIHMESLKQLESLYSSLSQKAFRGELTFEKESIALNESKLLESDVAKETASQPRKQNSVKTKNPKIIQLKPTNVDFYKRTVLAAEIVWQLHREPTFGHLKLQKLLFLCIRSSNMQLPVNFTQQAMGPYDNRMMRSIDKQLQEKKWFLYDKDKSLKYEPLNNAGQHQADFQKYYFSEQENIFSLIKKFRTTKSDTVEIVATLYACLENMIEQKETSSETLLLKKFYDWSDRKKVFDELEVRRVFKRMKDSGILPKGI</sequence>
<protein>
    <submittedName>
        <fullName evidence="5">Type I restriction modification DNA specificity domain protein</fullName>
    </submittedName>
</protein>
<dbReference type="Gene3D" id="3.90.220.20">
    <property type="entry name" value="DNA methylase specificity domains"/>
    <property type="match status" value="2"/>
</dbReference>
<accession>A0A0E2B2M3</accession>
<dbReference type="Pfam" id="PF01420">
    <property type="entry name" value="Methylase_S"/>
    <property type="match status" value="2"/>
</dbReference>
<dbReference type="PANTHER" id="PTHR30408">
    <property type="entry name" value="TYPE-1 RESTRICTION ENZYME ECOKI SPECIFICITY PROTEIN"/>
    <property type="match status" value="1"/>
</dbReference>